<name>A0A2M9CQ28_9CELL</name>
<organism evidence="1 2">
    <name type="scientific">Sediminihabitans luteus</name>
    <dbReference type="NCBI Taxonomy" id="1138585"/>
    <lineage>
        <taxon>Bacteria</taxon>
        <taxon>Bacillati</taxon>
        <taxon>Actinomycetota</taxon>
        <taxon>Actinomycetes</taxon>
        <taxon>Micrococcales</taxon>
        <taxon>Cellulomonadaceae</taxon>
        <taxon>Sediminihabitans</taxon>
    </lineage>
</organism>
<gene>
    <name evidence="1" type="ORF">CLV28_1432</name>
</gene>
<sequence>MPGDLRVSFDALTAAATQLTSFVGQLPDRARAWCDDTGSPAVTAAIDEWAFWYSTELLRVQDEVASAADQARYVVQEMSAADADLGRAAG</sequence>
<evidence type="ECO:0000313" key="1">
    <source>
        <dbReference type="EMBL" id="PJJ73948.1"/>
    </source>
</evidence>
<keyword evidence="2" id="KW-1185">Reference proteome</keyword>
<evidence type="ECO:0008006" key="3">
    <source>
        <dbReference type="Google" id="ProtNLM"/>
    </source>
</evidence>
<protein>
    <recommendedName>
        <fullName evidence="3">Excreted virulence factor EspC (Type VII ESX diderm)</fullName>
    </recommendedName>
</protein>
<dbReference type="AlphaFoldDB" id="A0A2M9CQ28"/>
<accession>A0A2M9CQ28</accession>
<dbReference type="Proteomes" id="UP000231693">
    <property type="component" value="Unassembled WGS sequence"/>
</dbReference>
<proteinExistence type="predicted"/>
<evidence type="ECO:0000313" key="2">
    <source>
        <dbReference type="Proteomes" id="UP000231693"/>
    </source>
</evidence>
<comment type="caution">
    <text evidence="1">The sequence shown here is derived from an EMBL/GenBank/DDBJ whole genome shotgun (WGS) entry which is preliminary data.</text>
</comment>
<dbReference type="EMBL" id="PGFE01000002">
    <property type="protein sequence ID" value="PJJ73948.1"/>
    <property type="molecule type" value="Genomic_DNA"/>
</dbReference>
<reference evidence="1 2" key="1">
    <citation type="submission" date="2017-11" db="EMBL/GenBank/DDBJ databases">
        <title>Genomic Encyclopedia of Archaeal and Bacterial Type Strains, Phase II (KMG-II): From Individual Species to Whole Genera.</title>
        <authorList>
            <person name="Goeker M."/>
        </authorList>
    </citation>
    <scope>NUCLEOTIDE SEQUENCE [LARGE SCALE GENOMIC DNA]</scope>
    <source>
        <strain evidence="1 2">DSM 25478</strain>
    </source>
</reference>
<dbReference type="RefSeq" id="WP_100422633.1">
    <property type="nucleotide sequence ID" value="NZ_BOOX01000002.1"/>
</dbReference>